<dbReference type="GO" id="GO:0008081">
    <property type="term" value="F:phosphoric diester hydrolase activity"/>
    <property type="evidence" value="ECO:0007669"/>
    <property type="project" value="InterPro"/>
</dbReference>
<comment type="subcellular location">
    <subcellularLocation>
        <location evidence="1">Membrane</location>
    </subcellularLocation>
</comment>
<dbReference type="AlphaFoldDB" id="A0A1Y1SIV0"/>
<dbReference type="InterPro" id="IPR051008">
    <property type="entry name" value="Telomere_Capping_Maintenance"/>
</dbReference>
<dbReference type="GO" id="GO:0016020">
    <property type="term" value="C:membrane"/>
    <property type="evidence" value="ECO:0007669"/>
    <property type="project" value="UniProtKB-SubCell"/>
</dbReference>
<dbReference type="PROSITE" id="PS50007">
    <property type="entry name" value="PIPLC_X_DOMAIN"/>
    <property type="match status" value="1"/>
</dbReference>
<gene>
    <name evidence="5" type="ORF">ATO7_06835</name>
</gene>
<proteinExistence type="predicted"/>
<dbReference type="STRING" id="1317117.ATO7_06835"/>
<sequence length="515" mass="55660">MPLVTLDQVCTAGLPDALAPLCTELGKATAELATQCDGATGSAACQTLNGNLYALVHACYRDGQALFGDQTRSFCKIADTLVSGAAAYCRQLPGAPPELCSLMSESLIADSVIQEYQASVLHTAHRLQRELAASLPLRHTLYVSTHNSYNATAANTPPTLSGSDANQRYVIVDQLRMDVRGLEIDVHWMPSLIDGGFRPTVCHGNVQHLGCTYERSFREELSELRGWLDANPQEVVIIGLETRFSEPFDEYLGDGKYAAASADIEATVGERLFRPGIDTPHTCEQGQPLDVSVTEVRAAGKQLIIYGDCNYGTAEGANLVFSTQGTHTQRGGGSYIGIQAPQACGFSLTDLDTKWVRYYEDGTLVGALTGVDRQANIAEVTEMARCNINMPSLDHLLPFDGRMQALIWSWDVGEPAQSEGPLRAVHNANGHFQAVAAANAPALKACADPQQAVVLEDALNLARWRIADSCTAPYLWATPRHGLDNEILKQVKQSSGVERVSLSLRRAAQGEWLAD</sequence>
<dbReference type="PANTHER" id="PTHR35518">
    <property type="entry name" value="MAINTENANCE OF TELOMOERE CAPPING"/>
    <property type="match status" value="1"/>
</dbReference>
<dbReference type="GO" id="GO:0030246">
    <property type="term" value="F:carbohydrate binding"/>
    <property type="evidence" value="ECO:0007669"/>
    <property type="project" value="UniProtKB-KW"/>
</dbReference>
<reference evidence="5 6" key="1">
    <citation type="submission" date="2013-04" db="EMBL/GenBank/DDBJ databases">
        <title>Oceanococcus atlanticus 22II-S10r2 Genome Sequencing.</title>
        <authorList>
            <person name="Lai Q."/>
            <person name="Li G."/>
            <person name="Shao Z."/>
        </authorList>
    </citation>
    <scope>NUCLEOTIDE SEQUENCE [LARGE SCALE GENOMIC DNA]</scope>
    <source>
        <strain evidence="5 6">22II-S10r2</strain>
    </source>
</reference>
<dbReference type="EMBL" id="AQQV01000001">
    <property type="protein sequence ID" value="ORE89576.1"/>
    <property type="molecule type" value="Genomic_DNA"/>
</dbReference>
<dbReference type="PANTHER" id="PTHR35518:SF2">
    <property type="entry name" value="MAINTENANCE OF TELOMERE CAPPING PROTEIN 6"/>
    <property type="match status" value="1"/>
</dbReference>
<keyword evidence="6" id="KW-1185">Reference proteome</keyword>
<keyword evidence="3" id="KW-1133">Transmembrane helix</keyword>
<dbReference type="Proteomes" id="UP000192342">
    <property type="component" value="Unassembled WGS sequence"/>
</dbReference>
<evidence type="ECO:0000256" key="2">
    <source>
        <dbReference type="ARBA" id="ARBA00022692"/>
    </source>
</evidence>
<evidence type="ECO:0000313" key="5">
    <source>
        <dbReference type="EMBL" id="ORE89576.1"/>
    </source>
</evidence>
<evidence type="ECO:0000256" key="3">
    <source>
        <dbReference type="ARBA" id="ARBA00022989"/>
    </source>
</evidence>
<dbReference type="InterPro" id="IPR017946">
    <property type="entry name" value="PLC-like_Pdiesterase_TIM-brl"/>
</dbReference>
<dbReference type="SUPFAM" id="SSF51695">
    <property type="entry name" value="PLC-like phosphodiesterases"/>
    <property type="match status" value="1"/>
</dbReference>
<name>A0A1Y1SIV0_9GAMM</name>
<evidence type="ECO:0000256" key="4">
    <source>
        <dbReference type="ARBA" id="ARBA00023136"/>
    </source>
</evidence>
<evidence type="ECO:0000313" key="6">
    <source>
        <dbReference type="Proteomes" id="UP000192342"/>
    </source>
</evidence>
<dbReference type="Pfam" id="PF26178">
    <property type="entry name" value="PI-PLC_cat"/>
    <property type="match status" value="1"/>
</dbReference>
<dbReference type="Gene3D" id="3.20.20.190">
    <property type="entry name" value="Phosphatidylinositol (PI) phosphodiesterase"/>
    <property type="match status" value="1"/>
</dbReference>
<keyword evidence="4" id="KW-0472">Membrane</keyword>
<accession>A0A1Y1SIV0</accession>
<protein>
    <submittedName>
        <fullName evidence="5">C-type lectin domain protein</fullName>
    </submittedName>
</protein>
<evidence type="ECO:0000256" key="1">
    <source>
        <dbReference type="ARBA" id="ARBA00004370"/>
    </source>
</evidence>
<comment type="caution">
    <text evidence="5">The sequence shown here is derived from an EMBL/GenBank/DDBJ whole genome shotgun (WGS) entry which is preliminary data.</text>
</comment>
<keyword evidence="2" id="KW-0812">Transmembrane</keyword>
<organism evidence="5 6">
    <name type="scientific">Oceanococcus atlanticus</name>
    <dbReference type="NCBI Taxonomy" id="1317117"/>
    <lineage>
        <taxon>Bacteria</taxon>
        <taxon>Pseudomonadati</taxon>
        <taxon>Pseudomonadota</taxon>
        <taxon>Gammaproteobacteria</taxon>
        <taxon>Chromatiales</taxon>
        <taxon>Oceanococcaceae</taxon>
        <taxon>Oceanococcus</taxon>
    </lineage>
</organism>
<keyword evidence="5" id="KW-0430">Lectin</keyword>
<dbReference type="GO" id="GO:0006629">
    <property type="term" value="P:lipid metabolic process"/>
    <property type="evidence" value="ECO:0007669"/>
    <property type="project" value="InterPro"/>
</dbReference>